<reference evidence="1 2" key="1">
    <citation type="journal article" date="2013" name="Genome Announc.">
        <title>Genome Sequence of Novosphingobium lindaniclasticum LE124T, Isolated from a Hexachlorocyclohexane Dumpsite.</title>
        <authorList>
            <person name="Saxena A."/>
            <person name="Nayyar N."/>
            <person name="Sangwan N."/>
            <person name="Kumari R."/>
            <person name="Khurana J.P."/>
            <person name="Lal R."/>
        </authorList>
    </citation>
    <scope>NUCLEOTIDE SEQUENCE [LARGE SCALE GENOMIC DNA]</scope>
    <source>
        <strain evidence="1 2">LE124</strain>
    </source>
</reference>
<dbReference type="AlphaFoldDB" id="T0H8E1"/>
<comment type="caution">
    <text evidence="1">The sequence shown here is derived from an EMBL/GenBank/DDBJ whole genome shotgun (WGS) entry which is preliminary data.</text>
</comment>
<dbReference type="EMBL" id="ATHL01000095">
    <property type="protein sequence ID" value="EQB12626.1"/>
    <property type="molecule type" value="Genomic_DNA"/>
</dbReference>
<dbReference type="eggNOG" id="COG5447">
    <property type="taxonomic scope" value="Bacteria"/>
</dbReference>
<accession>T0H8E1</accession>
<dbReference type="InterPro" id="IPR009964">
    <property type="entry name" value="DUF1491"/>
</dbReference>
<dbReference type="Proteomes" id="UP000015527">
    <property type="component" value="Unassembled WGS sequence"/>
</dbReference>
<sequence length="118" mass="13073">MEARLPAHVEVSGFIRAVQAEGGFGTVLSKGERDAGTIMLVLVENGEHARAYERMPGLDGTRAWHCTRRQEPGADFSALIDSRLAFSDYIEKRGFQDPDLWIVELDVAKPERFIGLGV</sequence>
<evidence type="ECO:0008006" key="3">
    <source>
        <dbReference type="Google" id="ProtNLM"/>
    </source>
</evidence>
<dbReference type="Gene3D" id="3.40.1530.20">
    <property type="entry name" value="Protein of unknown function (DUF1491)"/>
    <property type="match status" value="1"/>
</dbReference>
<proteinExistence type="predicted"/>
<organism evidence="1 2">
    <name type="scientific">Novosphingobium lindaniclasticum LE124</name>
    <dbReference type="NCBI Taxonomy" id="1096930"/>
    <lineage>
        <taxon>Bacteria</taxon>
        <taxon>Pseudomonadati</taxon>
        <taxon>Pseudomonadota</taxon>
        <taxon>Alphaproteobacteria</taxon>
        <taxon>Sphingomonadales</taxon>
        <taxon>Sphingomonadaceae</taxon>
        <taxon>Novosphingobium</taxon>
    </lineage>
</organism>
<dbReference type="Pfam" id="PF07372">
    <property type="entry name" value="DUF1491"/>
    <property type="match status" value="1"/>
</dbReference>
<evidence type="ECO:0000313" key="1">
    <source>
        <dbReference type="EMBL" id="EQB12626.1"/>
    </source>
</evidence>
<dbReference type="RefSeq" id="WP_021234888.1">
    <property type="nucleotide sequence ID" value="NZ_ATHL01000095.1"/>
</dbReference>
<keyword evidence="2" id="KW-1185">Reference proteome</keyword>
<evidence type="ECO:0000313" key="2">
    <source>
        <dbReference type="Proteomes" id="UP000015527"/>
    </source>
</evidence>
<dbReference type="PATRIC" id="fig|1096930.3.peg.3053"/>
<dbReference type="OrthoDB" id="9809136at2"/>
<gene>
    <name evidence="1" type="ORF">L284_15340</name>
</gene>
<protein>
    <recommendedName>
        <fullName evidence="3">DUF1491 domain-containing protein</fullName>
    </recommendedName>
</protein>
<name>T0H8E1_9SPHN</name>